<dbReference type="Proteomes" id="UP000003494">
    <property type="component" value="Unassembled WGS sequence"/>
</dbReference>
<dbReference type="Pfam" id="PF12650">
    <property type="entry name" value="DUF3784"/>
    <property type="match status" value="1"/>
</dbReference>
<keyword evidence="1" id="KW-1133">Transmembrane helix</keyword>
<accession>C4GBG2</accession>
<evidence type="ECO:0000313" key="2">
    <source>
        <dbReference type="EMBL" id="EEP28455.1"/>
    </source>
</evidence>
<gene>
    <name evidence="2" type="ORF">GCWU000342_01263</name>
</gene>
<proteinExistence type="predicted"/>
<sequence>MIVLEQLACVLGEIRGMMERYIIEWCVLVYLVVISILLYTGKGGLFIPIYNALSRQEQDKYNKKVFYKGIARFYAVCAMATLIGFLGDFFKYTFLLYLTLVIVLLAVVVLNLWMAFSKNLKNGSADIK</sequence>
<keyword evidence="1" id="KW-0812">Transmembrane</keyword>
<comment type="caution">
    <text evidence="2">The sequence shown here is derived from an EMBL/GenBank/DDBJ whole genome shotgun (WGS) entry which is preliminary data.</text>
</comment>
<keyword evidence="1" id="KW-0472">Membrane</keyword>
<reference evidence="2" key="1">
    <citation type="submission" date="2009-04" db="EMBL/GenBank/DDBJ databases">
        <authorList>
            <person name="Weinstock G."/>
            <person name="Sodergren E."/>
            <person name="Clifton S."/>
            <person name="Fulton L."/>
            <person name="Fulton B."/>
            <person name="Courtney L."/>
            <person name="Fronick C."/>
            <person name="Harrison M."/>
            <person name="Strong C."/>
            <person name="Farmer C."/>
            <person name="Delahaunty K."/>
            <person name="Markovic C."/>
            <person name="Hall O."/>
            <person name="Minx P."/>
            <person name="Tomlinson C."/>
            <person name="Mitreva M."/>
            <person name="Nelson J."/>
            <person name="Hou S."/>
            <person name="Wollam A."/>
            <person name="Pepin K.H."/>
            <person name="Johnson M."/>
            <person name="Bhonagiri V."/>
            <person name="Nash W.E."/>
            <person name="Warren W."/>
            <person name="Chinwalla A."/>
            <person name="Mardis E.R."/>
            <person name="Wilson R.K."/>
        </authorList>
    </citation>
    <scope>NUCLEOTIDE SEQUENCE [LARGE SCALE GENOMIC DNA]</scope>
    <source>
        <strain evidence="2">DSM 14600</strain>
    </source>
</reference>
<dbReference type="STRING" id="626523.GCWU000342_01263"/>
<organism evidence="2 3">
    <name type="scientific">Shuttleworthella satelles DSM 14600</name>
    <dbReference type="NCBI Taxonomy" id="626523"/>
    <lineage>
        <taxon>Bacteria</taxon>
        <taxon>Bacillati</taxon>
        <taxon>Bacillota</taxon>
        <taxon>Clostridia</taxon>
        <taxon>Lachnospirales</taxon>
        <taxon>Lachnospiraceae</taxon>
        <taxon>Shuttleworthella</taxon>
    </lineage>
</organism>
<dbReference type="EMBL" id="ACIP02000002">
    <property type="protein sequence ID" value="EEP28455.1"/>
    <property type="molecule type" value="Genomic_DNA"/>
</dbReference>
<dbReference type="InterPro" id="IPR017259">
    <property type="entry name" value="UCP037672"/>
</dbReference>
<keyword evidence="3" id="KW-1185">Reference proteome</keyword>
<feature type="transmembrane region" description="Helical" evidence="1">
    <location>
        <begin position="92"/>
        <end position="113"/>
    </location>
</feature>
<feature type="transmembrane region" description="Helical" evidence="1">
    <location>
        <begin position="65"/>
        <end position="86"/>
    </location>
</feature>
<protein>
    <recommendedName>
        <fullName evidence="4">DUF3784 domain-containing protein</fullName>
    </recommendedName>
</protein>
<name>C4GBG2_9FIRM</name>
<dbReference type="AlphaFoldDB" id="C4GBG2"/>
<evidence type="ECO:0000313" key="3">
    <source>
        <dbReference type="Proteomes" id="UP000003494"/>
    </source>
</evidence>
<evidence type="ECO:0000256" key="1">
    <source>
        <dbReference type="SAM" id="Phobius"/>
    </source>
</evidence>
<feature type="transmembrane region" description="Helical" evidence="1">
    <location>
        <begin position="27"/>
        <end position="53"/>
    </location>
</feature>
<dbReference type="HOGENOM" id="CLU_1958088_0_0_9"/>
<evidence type="ECO:0008006" key="4">
    <source>
        <dbReference type="Google" id="ProtNLM"/>
    </source>
</evidence>